<comment type="caution">
    <text evidence="1">The sequence shown here is derived from an EMBL/GenBank/DDBJ whole genome shotgun (WGS) entry which is preliminary data.</text>
</comment>
<reference evidence="2 4" key="3">
    <citation type="submission" date="2024-08" db="EMBL/GenBank/DDBJ databases">
        <authorList>
            <person name="Wei W."/>
        </authorList>
    </citation>
    <scope>NUCLEOTIDE SEQUENCE [LARGE SCALE GENOMIC DNA]</scope>
    <source>
        <strain evidence="2 4">XU2</strain>
    </source>
</reference>
<proteinExistence type="predicted"/>
<name>A0A5M8QK19_9BACT</name>
<protein>
    <submittedName>
        <fullName evidence="1">Uncharacterized protein</fullName>
    </submittedName>
</protein>
<evidence type="ECO:0000313" key="2">
    <source>
        <dbReference type="EMBL" id="MFA1769874.1"/>
    </source>
</evidence>
<dbReference type="EMBL" id="JBGOGF010000001">
    <property type="protein sequence ID" value="MFA1769874.1"/>
    <property type="molecule type" value="Genomic_DNA"/>
</dbReference>
<reference evidence="1 3" key="2">
    <citation type="submission" date="2019-09" db="EMBL/GenBank/DDBJ databases">
        <title>A bacterium isolated from glacier soil.</title>
        <authorList>
            <person name="Liu Q."/>
        </authorList>
    </citation>
    <scope>NUCLEOTIDE SEQUENCE [LARGE SCALE GENOMIC DNA]</scope>
    <source>
        <strain evidence="1 3">MDT1-10-3</strain>
    </source>
</reference>
<keyword evidence="4" id="KW-1185">Reference proteome</keyword>
<evidence type="ECO:0000313" key="4">
    <source>
        <dbReference type="Proteomes" id="UP001570846"/>
    </source>
</evidence>
<reference evidence="1 3" key="1">
    <citation type="submission" date="2019-07" db="EMBL/GenBank/DDBJ databases">
        <authorList>
            <person name="Qu J.-H."/>
        </authorList>
    </citation>
    <scope>NUCLEOTIDE SEQUENCE [LARGE SCALE GENOMIC DNA]</scope>
    <source>
        <strain evidence="1 3">MDT1-10-3</strain>
    </source>
</reference>
<evidence type="ECO:0000313" key="1">
    <source>
        <dbReference type="EMBL" id="KAA6435501.1"/>
    </source>
</evidence>
<evidence type="ECO:0000313" key="3">
    <source>
        <dbReference type="Proteomes" id="UP000323866"/>
    </source>
</evidence>
<dbReference type="RefSeq" id="WP_149097693.1">
    <property type="nucleotide sequence ID" value="NZ_BMMG01000002.1"/>
</dbReference>
<dbReference type="AlphaFoldDB" id="A0A5M8QK19"/>
<organism evidence="1 3">
    <name type="scientific">Rufibacter glacialis</name>
    <dbReference type="NCBI Taxonomy" id="1259555"/>
    <lineage>
        <taxon>Bacteria</taxon>
        <taxon>Pseudomonadati</taxon>
        <taxon>Bacteroidota</taxon>
        <taxon>Cytophagia</taxon>
        <taxon>Cytophagales</taxon>
        <taxon>Hymenobacteraceae</taxon>
        <taxon>Rufibacter</taxon>
    </lineage>
</organism>
<gene>
    <name evidence="2" type="ORF">ACD591_01120</name>
    <name evidence="1" type="ORF">FOE74_06025</name>
</gene>
<dbReference type="EMBL" id="VKKZ01000019">
    <property type="protein sequence ID" value="KAA6435501.1"/>
    <property type="molecule type" value="Genomic_DNA"/>
</dbReference>
<dbReference type="Proteomes" id="UP000323866">
    <property type="component" value="Unassembled WGS sequence"/>
</dbReference>
<accession>A0A5M8QK19</accession>
<sequence length="314" mass="36781">MREIVIDKIQYFYKDRIDYIESCLKELLYIEFNIGMIGVSKTLNKPDENGVIFLNKSIGYNSRLIILEIFEDLNCSLDLLKSAYFKQSKQILRNTLELTTQLLYTESLIKESLELSPWTNGKRGTDKLFQMTAFLRKKVAHEIKPKIKEIEKFYNLLNQSTHSHKAQLNSKQLGKFDGIGVFGFEHTEFQNAFVILLCCINITIHLIKHFYEKLPKEPLKDELINKLISIDQKLEIFSSEVKNYKKGDYENGEGYLIYKKHMQIKGTSILYSYLANYRIHWPSKVKGKQVDHKLISDAIDNEMIKKKIPKYNNS</sequence>
<dbReference type="Proteomes" id="UP001570846">
    <property type="component" value="Unassembled WGS sequence"/>
</dbReference>